<gene>
    <name evidence="15" type="ORF">DEO23_09685</name>
</gene>
<evidence type="ECO:0000313" key="16">
    <source>
        <dbReference type="Proteomes" id="UP000245590"/>
    </source>
</evidence>
<keyword evidence="3" id="KW-0813">Transport</keyword>
<feature type="domain" description="EamA" evidence="14">
    <location>
        <begin position="5"/>
        <end position="137"/>
    </location>
</feature>
<keyword evidence="7" id="KW-0441">Lipid A biosynthesis</keyword>
<keyword evidence="6" id="KW-0997">Cell inner membrane</keyword>
<evidence type="ECO:0000256" key="8">
    <source>
        <dbReference type="ARBA" id="ARBA00022692"/>
    </source>
</evidence>
<feature type="transmembrane region" description="Helical" evidence="13">
    <location>
        <begin position="236"/>
        <end position="254"/>
    </location>
</feature>
<dbReference type="Pfam" id="PF00892">
    <property type="entry name" value="EamA"/>
    <property type="match status" value="2"/>
</dbReference>
<evidence type="ECO:0000256" key="5">
    <source>
        <dbReference type="ARBA" id="ARBA00022516"/>
    </source>
</evidence>
<dbReference type="PANTHER" id="PTHR30561:SF1">
    <property type="entry name" value="MULTIDRUG TRANSPORTER EMRE"/>
    <property type="match status" value="1"/>
</dbReference>
<comment type="similarity">
    <text evidence="2">Belongs to the EamA transporter family.</text>
</comment>
<evidence type="ECO:0000256" key="9">
    <source>
        <dbReference type="ARBA" id="ARBA00022985"/>
    </source>
</evidence>
<dbReference type="InterPro" id="IPR000620">
    <property type="entry name" value="EamA_dom"/>
</dbReference>
<evidence type="ECO:0000256" key="12">
    <source>
        <dbReference type="ARBA" id="ARBA00023136"/>
    </source>
</evidence>
<dbReference type="InterPro" id="IPR000390">
    <property type="entry name" value="Small_drug/metabolite_transptr"/>
</dbReference>
<keyword evidence="16" id="KW-1185">Reference proteome</keyword>
<feature type="transmembrane region" description="Helical" evidence="13">
    <location>
        <begin position="151"/>
        <end position="168"/>
    </location>
</feature>
<name>A0A2U2RK28_9MICO</name>
<evidence type="ECO:0000256" key="11">
    <source>
        <dbReference type="ARBA" id="ARBA00023098"/>
    </source>
</evidence>
<dbReference type="SUPFAM" id="SSF103481">
    <property type="entry name" value="Multidrug resistance efflux transporter EmrE"/>
    <property type="match status" value="2"/>
</dbReference>
<dbReference type="Proteomes" id="UP000245590">
    <property type="component" value="Unassembled WGS sequence"/>
</dbReference>
<sequence>MTGTALALVLGAAVLHALWNLAAKRASGDGYLFVWWYNVASAVLWLPIGLVVLARAGWPIGWELAVGPAVSAIFHIVYQLCLQTGYQRADLGVVYPVARGTGPLLTVVVALAVLGERPGWVAVGGGLVVIAGIVVVATGGSRALRHRASTGIWWGALTGAGIAAYTLWDDHAVTTWALAPVTYFSLGCTLQALAMTPGALLRSRAARAGGDQAPAAGSDVGPASALAVLRRSRLEIGIVAVLSPLAYVLVLEAMHTTPVALVAPARESSIVVGSLLAWWLFREPDPLRRLLGAVVVLGGIALIVA</sequence>
<feature type="transmembrane region" description="Helical" evidence="13">
    <location>
        <begin position="287"/>
        <end position="304"/>
    </location>
</feature>
<organism evidence="15 16">
    <name type="scientific">Brachybacterium endophyticum</name>
    <dbReference type="NCBI Taxonomy" id="2182385"/>
    <lineage>
        <taxon>Bacteria</taxon>
        <taxon>Bacillati</taxon>
        <taxon>Actinomycetota</taxon>
        <taxon>Actinomycetes</taxon>
        <taxon>Micrococcales</taxon>
        <taxon>Dermabacteraceae</taxon>
        <taxon>Brachybacterium</taxon>
    </lineage>
</organism>
<dbReference type="GO" id="GO:0009103">
    <property type="term" value="P:lipopolysaccharide biosynthetic process"/>
    <property type="evidence" value="ECO:0007669"/>
    <property type="project" value="UniProtKB-KW"/>
</dbReference>
<reference evidence="15 16" key="1">
    <citation type="submission" date="2018-05" db="EMBL/GenBank/DDBJ databases">
        <title>Brachybacterium sp. M1HQ-2T, whole genome shotgun sequence.</title>
        <authorList>
            <person name="Tuo L."/>
        </authorList>
    </citation>
    <scope>NUCLEOTIDE SEQUENCE [LARGE SCALE GENOMIC DNA]</scope>
    <source>
        <strain evidence="15 16">M1HQ-2</strain>
    </source>
</reference>
<feature type="transmembrane region" description="Helical" evidence="13">
    <location>
        <begin position="6"/>
        <end position="23"/>
    </location>
</feature>
<dbReference type="RefSeq" id="WP_109275978.1">
    <property type="nucleotide sequence ID" value="NZ_QFKX01000003.1"/>
</dbReference>
<dbReference type="EMBL" id="QFKX01000003">
    <property type="protein sequence ID" value="PWH06232.1"/>
    <property type="molecule type" value="Genomic_DNA"/>
</dbReference>
<feature type="transmembrane region" description="Helical" evidence="13">
    <location>
        <begin position="60"/>
        <end position="81"/>
    </location>
</feature>
<proteinExistence type="inferred from homology"/>
<dbReference type="InterPro" id="IPR037185">
    <property type="entry name" value="EmrE-like"/>
</dbReference>
<comment type="subcellular location">
    <subcellularLocation>
        <location evidence="1">Cell membrane</location>
        <topology evidence="1">Multi-pass membrane protein</topology>
    </subcellularLocation>
</comment>
<comment type="caution">
    <text evidence="15">The sequence shown here is derived from an EMBL/GenBank/DDBJ whole genome shotgun (WGS) entry which is preliminary data.</text>
</comment>
<feature type="domain" description="EamA" evidence="14">
    <location>
        <begin position="150"/>
        <end position="304"/>
    </location>
</feature>
<dbReference type="PANTHER" id="PTHR30561">
    <property type="entry name" value="SMR FAMILY PROTON-DEPENDENT DRUG EFFLUX TRANSPORTER SUGE"/>
    <property type="match status" value="1"/>
</dbReference>
<evidence type="ECO:0000256" key="3">
    <source>
        <dbReference type="ARBA" id="ARBA00022448"/>
    </source>
</evidence>
<dbReference type="OrthoDB" id="9783707at2"/>
<evidence type="ECO:0000256" key="7">
    <source>
        <dbReference type="ARBA" id="ARBA00022556"/>
    </source>
</evidence>
<keyword evidence="4" id="KW-1003">Cell membrane</keyword>
<evidence type="ECO:0000256" key="2">
    <source>
        <dbReference type="ARBA" id="ARBA00007362"/>
    </source>
</evidence>
<keyword evidence="10 13" id="KW-1133">Transmembrane helix</keyword>
<evidence type="ECO:0000256" key="6">
    <source>
        <dbReference type="ARBA" id="ARBA00022519"/>
    </source>
</evidence>
<evidence type="ECO:0000256" key="13">
    <source>
        <dbReference type="SAM" id="Phobius"/>
    </source>
</evidence>
<protein>
    <submittedName>
        <fullName evidence="15">EamA family transporter</fullName>
    </submittedName>
</protein>
<evidence type="ECO:0000256" key="1">
    <source>
        <dbReference type="ARBA" id="ARBA00004651"/>
    </source>
</evidence>
<feature type="transmembrane region" description="Helical" evidence="13">
    <location>
        <begin position="174"/>
        <end position="194"/>
    </location>
</feature>
<feature type="transmembrane region" description="Helical" evidence="13">
    <location>
        <begin position="93"/>
        <end position="114"/>
    </location>
</feature>
<feature type="transmembrane region" description="Helical" evidence="13">
    <location>
        <begin position="120"/>
        <end position="139"/>
    </location>
</feature>
<evidence type="ECO:0000259" key="14">
    <source>
        <dbReference type="Pfam" id="PF00892"/>
    </source>
</evidence>
<keyword evidence="11" id="KW-0443">Lipid metabolism</keyword>
<evidence type="ECO:0000256" key="10">
    <source>
        <dbReference type="ARBA" id="ARBA00022989"/>
    </source>
</evidence>
<evidence type="ECO:0000313" key="15">
    <source>
        <dbReference type="EMBL" id="PWH06232.1"/>
    </source>
</evidence>
<evidence type="ECO:0000256" key="4">
    <source>
        <dbReference type="ARBA" id="ARBA00022475"/>
    </source>
</evidence>
<dbReference type="Gene3D" id="1.10.3730.20">
    <property type="match status" value="2"/>
</dbReference>
<keyword evidence="12 13" id="KW-0472">Membrane</keyword>
<keyword evidence="9" id="KW-0448">Lipopolysaccharide biosynthesis</keyword>
<keyword evidence="8 13" id="KW-0812">Transmembrane</keyword>
<feature type="transmembrane region" description="Helical" evidence="13">
    <location>
        <begin position="35"/>
        <end position="54"/>
    </location>
</feature>
<dbReference type="GO" id="GO:0022857">
    <property type="term" value="F:transmembrane transporter activity"/>
    <property type="evidence" value="ECO:0007669"/>
    <property type="project" value="InterPro"/>
</dbReference>
<keyword evidence="5" id="KW-0444">Lipid biosynthesis</keyword>
<dbReference type="GO" id="GO:0005886">
    <property type="term" value="C:plasma membrane"/>
    <property type="evidence" value="ECO:0007669"/>
    <property type="project" value="UniProtKB-SubCell"/>
</dbReference>
<dbReference type="AlphaFoldDB" id="A0A2U2RK28"/>
<accession>A0A2U2RK28</accession>